<keyword evidence="3" id="KW-0560">Oxidoreductase</keyword>
<evidence type="ECO:0000313" key="7">
    <source>
        <dbReference type="EMBL" id="QIW62654.1"/>
    </source>
</evidence>
<dbReference type="Pfam" id="PF07992">
    <property type="entry name" value="Pyr_redox_2"/>
    <property type="match status" value="1"/>
</dbReference>
<protein>
    <submittedName>
        <fullName evidence="7">FAD-dependent oxidoreductase</fullName>
    </submittedName>
</protein>
<dbReference type="GO" id="GO:0016668">
    <property type="term" value="F:oxidoreductase activity, acting on a sulfur group of donors, NAD(P) as acceptor"/>
    <property type="evidence" value="ECO:0007669"/>
    <property type="project" value="UniProtKB-ARBA"/>
</dbReference>
<name>A0A6H0V4J6_9BACT</name>
<dbReference type="InterPro" id="IPR008255">
    <property type="entry name" value="Pyr_nucl-diS_OxRdtase_2_AS"/>
</dbReference>
<organism evidence="7 8">
    <name type="scientific">Mycoplasmopsis gallinacea</name>
    <dbReference type="NCBI Taxonomy" id="29556"/>
    <lineage>
        <taxon>Bacteria</taxon>
        <taxon>Bacillati</taxon>
        <taxon>Mycoplasmatota</taxon>
        <taxon>Mycoplasmoidales</taxon>
        <taxon>Metamycoplasmataceae</taxon>
        <taxon>Mycoplasmopsis</taxon>
    </lineage>
</organism>
<gene>
    <name evidence="7" type="ORF">GOQ20_00710</name>
</gene>
<dbReference type="Gene3D" id="3.50.50.60">
    <property type="entry name" value="FAD/NAD(P)-binding domain"/>
    <property type="match status" value="2"/>
</dbReference>
<dbReference type="AlphaFoldDB" id="A0A6H0V4J6"/>
<evidence type="ECO:0000256" key="4">
    <source>
        <dbReference type="ARBA" id="ARBA00023157"/>
    </source>
</evidence>
<evidence type="ECO:0000313" key="8">
    <source>
        <dbReference type="Proteomes" id="UP000503310"/>
    </source>
</evidence>
<keyword evidence="2" id="KW-0274">FAD</keyword>
<dbReference type="InterPro" id="IPR036188">
    <property type="entry name" value="FAD/NAD-bd_sf"/>
</dbReference>
<evidence type="ECO:0000256" key="5">
    <source>
        <dbReference type="ARBA" id="ARBA00023284"/>
    </source>
</evidence>
<dbReference type="InterPro" id="IPR023753">
    <property type="entry name" value="FAD/NAD-binding_dom"/>
</dbReference>
<reference evidence="7 8" key="1">
    <citation type="submission" date="2019-12" db="EMBL/GenBank/DDBJ databases">
        <title>Sequencing and analysis of the whole genome of Mycoplasma gallinaceum strain Peacock20181011.</title>
        <authorList>
            <person name="Liu X."/>
            <person name="Qin Z."/>
            <person name="Xu H."/>
        </authorList>
    </citation>
    <scope>NUCLEOTIDE SEQUENCE [LARGE SCALE GENOMIC DNA]</scope>
    <source>
        <strain evidence="7 8">Peacock20181011</strain>
    </source>
</reference>
<evidence type="ECO:0000259" key="6">
    <source>
        <dbReference type="Pfam" id="PF07992"/>
    </source>
</evidence>
<dbReference type="RefSeq" id="WP_167845587.1">
    <property type="nucleotide sequence ID" value="NZ_CP047225.1"/>
</dbReference>
<keyword evidence="5" id="KW-0676">Redox-active center</keyword>
<evidence type="ECO:0000256" key="1">
    <source>
        <dbReference type="ARBA" id="ARBA00022630"/>
    </source>
</evidence>
<dbReference type="EMBL" id="CP047225">
    <property type="protein sequence ID" value="QIW62654.1"/>
    <property type="molecule type" value="Genomic_DNA"/>
</dbReference>
<sequence>MKMSKLYDIAIIGGGPAGLNAALYASRANLNVVFIEKGAPGGKLSSTSKVDNWIGTETIEGWQLALNFFEHAKKYGAKYKYGNVVELKNLSKFHKQVILQNGEVVEAKTVIIASGMQNRVPSFIKNFDNYLSKGVSFCAICDGPLFRDNPTLVLGGGNSAVEESIYLSKIASEVHIVTKDPEFTAEKRLVNDLLKLPNVKVYYDSTVKELQGEDQLEKAIIVDKDGNEHTLEIASFFSYIGMIPNVDFIKDLGITDAKGFIITDEEMQTKIEGIFAAGDIRVKEIRQIVTAANDGAIAAKKISDLINSIDN</sequence>
<evidence type="ECO:0000256" key="2">
    <source>
        <dbReference type="ARBA" id="ARBA00022827"/>
    </source>
</evidence>
<dbReference type="PANTHER" id="PTHR48105">
    <property type="entry name" value="THIOREDOXIN REDUCTASE 1-RELATED-RELATED"/>
    <property type="match status" value="1"/>
</dbReference>
<dbReference type="PRINTS" id="PR00368">
    <property type="entry name" value="FADPNR"/>
</dbReference>
<dbReference type="PRINTS" id="PR00469">
    <property type="entry name" value="PNDRDTASEII"/>
</dbReference>
<keyword evidence="4" id="KW-1015">Disulfide bond</keyword>
<dbReference type="InterPro" id="IPR050097">
    <property type="entry name" value="Ferredoxin-NADP_redctase_2"/>
</dbReference>
<dbReference type="SUPFAM" id="SSF51905">
    <property type="entry name" value="FAD/NAD(P)-binding domain"/>
    <property type="match status" value="1"/>
</dbReference>
<evidence type="ECO:0000256" key="3">
    <source>
        <dbReference type="ARBA" id="ARBA00023002"/>
    </source>
</evidence>
<proteinExistence type="predicted"/>
<dbReference type="Proteomes" id="UP000503310">
    <property type="component" value="Chromosome"/>
</dbReference>
<accession>A0A6H0V4J6</accession>
<feature type="domain" description="FAD/NAD(P)-binding" evidence="6">
    <location>
        <begin position="7"/>
        <end position="295"/>
    </location>
</feature>
<keyword evidence="1" id="KW-0285">Flavoprotein</keyword>
<dbReference type="PROSITE" id="PS00573">
    <property type="entry name" value="PYRIDINE_REDOX_2"/>
    <property type="match status" value="1"/>
</dbReference>